<organism evidence="11">
    <name type="scientific">hydrothermal vent metagenome</name>
    <dbReference type="NCBI Taxonomy" id="652676"/>
    <lineage>
        <taxon>unclassified sequences</taxon>
        <taxon>metagenomes</taxon>
        <taxon>ecological metagenomes</taxon>
    </lineage>
</organism>
<dbReference type="GO" id="GO:0016020">
    <property type="term" value="C:membrane"/>
    <property type="evidence" value="ECO:0007669"/>
    <property type="project" value="UniProtKB-SubCell"/>
</dbReference>
<dbReference type="Gene3D" id="3.40.50.11690">
    <property type="entry name" value="Cell division protein FtsQ/DivIB"/>
    <property type="match status" value="1"/>
</dbReference>
<evidence type="ECO:0000256" key="3">
    <source>
        <dbReference type="ARBA" id="ARBA00022519"/>
    </source>
</evidence>
<evidence type="ECO:0000256" key="2">
    <source>
        <dbReference type="ARBA" id="ARBA00022475"/>
    </source>
</evidence>
<dbReference type="Gene3D" id="3.10.20.310">
    <property type="entry name" value="membrane protein fhac"/>
    <property type="match status" value="1"/>
</dbReference>
<sequence length="253" mass="29097">MATRYDDSDDQGLFGTRGFQRLVIIGFILLALGLLAGKILNDKTLPIRNVQIGGEFKHVGKKDIQKKIDRLVHGNFFTVDIRKIQDIIQSHVWVDKVSIRRVWPDTLRIFINEKKPIARWSSKGLVSASGKLFKVPVRKAYRLLPLFVGPKNYYPIMVTKFLRYKILFTDIGLSIRQVTVTSRRAWRIRLSNGIEVRLGRSNMDFRVTRLVKIYQSVLGKVSNNVRAIDMRYTNGFAVKWKPGRKAKTFAYGG</sequence>
<reference evidence="11" key="1">
    <citation type="submission" date="2018-06" db="EMBL/GenBank/DDBJ databases">
        <authorList>
            <person name="Zhirakovskaya E."/>
        </authorList>
    </citation>
    <scope>NUCLEOTIDE SEQUENCE</scope>
</reference>
<keyword evidence="5 9" id="KW-0812">Transmembrane</keyword>
<evidence type="ECO:0000256" key="4">
    <source>
        <dbReference type="ARBA" id="ARBA00022618"/>
    </source>
</evidence>
<dbReference type="InterPro" id="IPR013685">
    <property type="entry name" value="POTRA_FtsQ_type"/>
</dbReference>
<dbReference type="Pfam" id="PF03799">
    <property type="entry name" value="FtsQ_DivIB_C"/>
    <property type="match status" value="1"/>
</dbReference>
<proteinExistence type="inferred from homology"/>
<dbReference type="InterPro" id="IPR045335">
    <property type="entry name" value="FtsQ_C_sf"/>
</dbReference>
<evidence type="ECO:0000256" key="6">
    <source>
        <dbReference type="ARBA" id="ARBA00022989"/>
    </source>
</evidence>
<dbReference type="InterPro" id="IPR026579">
    <property type="entry name" value="FtsQ"/>
</dbReference>
<feature type="transmembrane region" description="Helical" evidence="9">
    <location>
        <begin position="20"/>
        <end position="40"/>
    </location>
</feature>
<dbReference type="HAMAP" id="MF_00911">
    <property type="entry name" value="FtsQ_subfam"/>
    <property type="match status" value="1"/>
</dbReference>
<evidence type="ECO:0000256" key="5">
    <source>
        <dbReference type="ARBA" id="ARBA00022692"/>
    </source>
</evidence>
<keyword evidence="6 9" id="KW-1133">Transmembrane helix</keyword>
<keyword evidence="3" id="KW-0997">Cell inner membrane</keyword>
<dbReference type="PANTHER" id="PTHR35851:SF1">
    <property type="entry name" value="CELL DIVISION PROTEIN FTSQ"/>
    <property type="match status" value="1"/>
</dbReference>
<dbReference type="EMBL" id="UOFL01000036">
    <property type="protein sequence ID" value="VAW72337.1"/>
    <property type="molecule type" value="Genomic_DNA"/>
</dbReference>
<accession>A0A3B0Y9V7</accession>
<dbReference type="InterPro" id="IPR034746">
    <property type="entry name" value="POTRA"/>
</dbReference>
<dbReference type="AlphaFoldDB" id="A0A3B0Y9V7"/>
<keyword evidence="4 11" id="KW-0132">Cell division</keyword>
<keyword evidence="2" id="KW-1003">Cell membrane</keyword>
<evidence type="ECO:0000256" key="1">
    <source>
        <dbReference type="ARBA" id="ARBA00004370"/>
    </source>
</evidence>
<evidence type="ECO:0000256" key="9">
    <source>
        <dbReference type="SAM" id="Phobius"/>
    </source>
</evidence>
<name>A0A3B0Y9V7_9ZZZZ</name>
<keyword evidence="7 9" id="KW-0472">Membrane</keyword>
<gene>
    <name evidence="11" type="ORF">MNBD_GAMMA12-1727</name>
</gene>
<comment type="subcellular location">
    <subcellularLocation>
        <location evidence="1">Membrane</location>
    </subcellularLocation>
</comment>
<keyword evidence="8" id="KW-0131">Cell cycle</keyword>
<feature type="domain" description="POTRA" evidence="10">
    <location>
        <begin position="45"/>
        <end position="114"/>
    </location>
</feature>
<evidence type="ECO:0000256" key="8">
    <source>
        <dbReference type="ARBA" id="ARBA00023306"/>
    </source>
</evidence>
<evidence type="ECO:0000313" key="11">
    <source>
        <dbReference type="EMBL" id="VAW72337.1"/>
    </source>
</evidence>
<dbReference type="GO" id="GO:0090529">
    <property type="term" value="P:cell septum assembly"/>
    <property type="evidence" value="ECO:0007669"/>
    <property type="project" value="InterPro"/>
</dbReference>
<dbReference type="PANTHER" id="PTHR35851">
    <property type="entry name" value="CELL DIVISION PROTEIN FTSQ"/>
    <property type="match status" value="1"/>
</dbReference>
<evidence type="ECO:0000256" key="7">
    <source>
        <dbReference type="ARBA" id="ARBA00023136"/>
    </source>
</evidence>
<evidence type="ECO:0000259" key="10">
    <source>
        <dbReference type="PROSITE" id="PS51779"/>
    </source>
</evidence>
<dbReference type="Pfam" id="PF08478">
    <property type="entry name" value="POTRA_1"/>
    <property type="match status" value="1"/>
</dbReference>
<protein>
    <submittedName>
        <fullName evidence="11">Cell division protein FtsQ</fullName>
    </submittedName>
</protein>
<dbReference type="PROSITE" id="PS51779">
    <property type="entry name" value="POTRA"/>
    <property type="match status" value="1"/>
</dbReference>
<dbReference type="InterPro" id="IPR005548">
    <property type="entry name" value="Cell_div_FtsQ/DivIB_C"/>
</dbReference>